<dbReference type="SMART" id="SM00345">
    <property type="entry name" value="HTH_GNTR"/>
    <property type="match status" value="1"/>
</dbReference>
<evidence type="ECO:0000313" key="5">
    <source>
        <dbReference type="EMBL" id="KOS69040.1"/>
    </source>
</evidence>
<gene>
    <name evidence="5" type="ORF">AEA09_11110</name>
</gene>
<evidence type="ECO:0000256" key="1">
    <source>
        <dbReference type="ARBA" id="ARBA00023015"/>
    </source>
</evidence>
<evidence type="ECO:0000259" key="4">
    <source>
        <dbReference type="PROSITE" id="PS50949"/>
    </source>
</evidence>
<evidence type="ECO:0000256" key="2">
    <source>
        <dbReference type="ARBA" id="ARBA00023125"/>
    </source>
</evidence>
<dbReference type="InterPro" id="IPR036388">
    <property type="entry name" value="WH-like_DNA-bd_sf"/>
</dbReference>
<dbReference type="EMBL" id="LGRV01000003">
    <property type="protein sequence ID" value="KOS69040.1"/>
    <property type="molecule type" value="Genomic_DNA"/>
</dbReference>
<keyword evidence="1" id="KW-0805">Transcription regulation</keyword>
<dbReference type="Pfam" id="PF00392">
    <property type="entry name" value="GntR"/>
    <property type="match status" value="1"/>
</dbReference>
<feature type="domain" description="HTH gntR-type" evidence="4">
    <location>
        <begin position="13"/>
        <end position="81"/>
    </location>
</feature>
<comment type="caution">
    <text evidence="5">The sequence shown here is derived from an EMBL/GenBank/DDBJ whole genome shotgun (WGS) entry which is preliminary data.</text>
</comment>
<name>A0ABR5K2R5_9BACI</name>
<accession>A0ABR5K2R5</accession>
<dbReference type="Proteomes" id="UP000050668">
    <property type="component" value="Unassembled WGS sequence"/>
</dbReference>
<reference evidence="6" key="1">
    <citation type="submission" date="2015-07" db="EMBL/GenBank/DDBJ databases">
        <title>Fjat-14205 dsm 2895.</title>
        <authorList>
            <person name="Liu B."/>
            <person name="Wang J."/>
            <person name="Zhu Y."/>
            <person name="Liu G."/>
            <person name="Chen Q."/>
            <person name="Chen Z."/>
            <person name="Lan J."/>
            <person name="Che J."/>
            <person name="Ge C."/>
            <person name="Shi H."/>
            <person name="Pan Z."/>
            <person name="Liu X."/>
        </authorList>
    </citation>
    <scope>NUCLEOTIDE SEQUENCE [LARGE SCALE GENOMIC DNA]</scope>
    <source>
        <strain evidence="6">DSM 25560</strain>
    </source>
</reference>
<dbReference type="RefSeq" id="WP_053583898.1">
    <property type="nucleotide sequence ID" value="NZ_LGRV01000003.1"/>
</dbReference>
<dbReference type="InterPro" id="IPR036390">
    <property type="entry name" value="WH_DNA-bd_sf"/>
</dbReference>
<dbReference type="CDD" id="cd07377">
    <property type="entry name" value="WHTH_GntR"/>
    <property type="match status" value="1"/>
</dbReference>
<dbReference type="InterPro" id="IPR000524">
    <property type="entry name" value="Tscrpt_reg_HTH_GntR"/>
</dbReference>
<dbReference type="InterPro" id="IPR028978">
    <property type="entry name" value="Chorismate_lyase_/UTRA_dom_sf"/>
</dbReference>
<proteinExistence type="predicted"/>
<organism evidence="5 6">
    <name type="scientific">Lysinibacillus contaminans</name>
    <dbReference type="NCBI Taxonomy" id="1293441"/>
    <lineage>
        <taxon>Bacteria</taxon>
        <taxon>Bacillati</taxon>
        <taxon>Bacillota</taxon>
        <taxon>Bacilli</taxon>
        <taxon>Bacillales</taxon>
        <taxon>Bacillaceae</taxon>
        <taxon>Lysinibacillus</taxon>
    </lineage>
</organism>
<keyword evidence="2" id="KW-0238">DNA-binding</keyword>
<dbReference type="SUPFAM" id="SSF46785">
    <property type="entry name" value="Winged helix' DNA-binding domain"/>
    <property type="match status" value="1"/>
</dbReference>
<dbReference type="InterPro" id="IPR050679">
    <property type="entry name" value="Bact_HTH_transcr_reg"/>
</dbReference>
<keyword evidence="6" id="KW-1185">Reference proteome</keyword>
<dbReference type="Gene3D" id="1.10.10.10">
    <property type="entry name" value="Winged helix-like DNA-binding domain superfamily/Winged helix DNA-binding domain"/>
    <property type="match status" value="1"/>
</dbReference>
<dbReference type="SUPFAM" id="SSF64288">
    <property type="entry name" value="Chorismate lyase-like"/>
    <property type="match status" value="1"/>
</dbReference>
<dbReference type="PROSITE" id="PS50949">
    <property type="entry name" value="HTH_GNTR"/>
    <property type="match status" value="1"/>
</dbReference>
<evidence type="ECO:0000313" key="6">
    <source>
        <dbReference type="Proteomes" id="UP000050668"/>
    </source>
</evidence>
<evidence type="ECO:0000256" key="3">
    <source>
        <dbReference type="ARBA" id="ARBA00023163"/>
    </source>
</evidence>
<keyword evidence="3" id="KW-0804">Transcription</keyword>
<protein>
    <submittedName>
        <fullName evidence="5">GntR family transcriptional regulator</fullName>
    </submittedName>
</protein>
<dbReference type="PRINTS" id="PR00035">
    <property type="entry name" value="HTHGNTR"/>
</dbReference>
<dbReference type="PANTHER" id="PTHR44846">
    <property type="entry name" value="MANNOSYL-D-GLYCERATE TRANSPORT/METABOLISM SYSTEM REPRESSOR MNGR-RELATED"/>
    <property type="match status" value="1"/>
</dbReference>
<sequence length="246" mass="28146">MESKIANMQERKKPLYITVYDELFRLIMEGTFQSDSQLPTEPELAKMFGVSRMTLRQALSLLEDDGLVRRVHGKGNFITKIPTNAPKIGLEKIGNPIYKTHTKQIDDVEMKFRIDLDSDYTQQVLCRKSAAVVALERFYKSDGEVVAYGFTFMSIEAVSELNLNLQENDQLLEMLESGIYELANRSTTEIKRSTSVNSSLQEYKVVGGEDCDLLLESVFVHDNYPLVYNKYYIPKEFSLLKINAVK</sequence>
<dbReference type="PANTHER" id="PTHR44846:SF1">
    <property type="entry name" value="MANNOSYL-D-GLYCERATE TRANSPORT_METABOLISM SYSTEM REPRESSOR MNGR-RELATED"/>
    <property type="match status" value="1"/>
</dbReference>